<dbReference type="RefSeq" id="WP_272652234.1">
    <property type="nucleotide sequence ID" value="NZ_JAZDDG010000007.1"/>
</dbReference>
<evidence type="ECO:0000259" key="2">
    <source>
        <dbReference type="Pfam" id="PF13778"/>
    </source>
</evidence>
<organism evidence="3 4">
    <name type="scientific">Maribacter cobaltidurans</name>
    <dbReference type="NCBI Taxonomy" id="1178778"/>
    <lineage>
        <taxon>Bacteria</taxon>
        <taxon>Pseudomonadati</taxon>
        <taxon>Bacteroidota</taxon>
        <taxon>Flavobacteriia</taxon>
        <taxon>Flavobacteriales</taxon>
        <taxon>Flavobacteriaceae</taxon>
        <taxon>Maribacter</taxon>
    </lineage>
</organism>
<reference evidence="3 4" key="1">
    <citation type="submission" date="2024-01" db="EMBL/GenBank/DDBJ databases">
        <title>Maribacter spp. originated from different algae showed divergent polysaccharides utilization ability.</title>
        <authorList>
            <person name="Wang H."/>
            <person name="Wu Y."/>
        </authorList>
    </citation>
    <scope>NUCLEOTIDE SEQUENCE [LARGE SCALE GENOMIC DNA]</scope>
    <source>
        <strain evidence="3 4">PR1</strain>
    </source>
</reference>
<dbReference type="Pfam" id="PF13778">
    <property type="entry name" value="DUF4174"/>
    <property type="match status" value="1"/>
</dbReference>
<feature type="domain" description="DUF4174" evidence="2">
    <location>
        <begin position="10"/>
        <end position="118"/>
    </location>
</feature>
<keyword evidence="4" id="KW-1185">Reference proteome</keyword>
<sequence>MATKTLKSQNLDDFQWKNRILVLADTDANQKELKTAYHLLKTHKKEWKEREVIVLFFYDERLFNANQETVGYNSNLPKNFKGYLLIGKDGSIKMREAYPLEPKKIFDRIDGMPMRRAEIRANTN</sequence>
<protein>
    <submittedName>
        <fullName evidence="3">DUF4174 domain-containing protein</fullName>
    </submittedName>
</protein>
<evidence type="ECO:0000313" key="3">
    <source>
        <dbReference type="EMBL" id="MEE1977555.1"/>
    </source>
</evidence>
<dbReference type="Proteomes" id="UP001356308">
    <property type="component" value="Unassembled WGS sequence"/>
</dbReference>
<dbReference type="EMBL" id="JAZDDG010000007">
    <property type="protein sequence ID" value="MEE1977555.1"/>
    <property type="molecule type" value="Genomic_DNA"/>
</dbReference>
<keyword evidence="1" id="KW-0732">Signal</keyword>
<name>A0ABU7IX48_9FLAO</name>
<evidence type="ECO:0000313" key="4">
    <source>
        <dbReference type="Proteomes" id="UP001356308"/>
    </source>
</evidence>
<comment type="caution">
    <text evidence="3">The sequence shown here is derived from an EMBL/GenBank/DDBJ whole genome shotgun (WGS) entry which is preliminary data.</text>
</comment>
<accession>A0ABU7IX48</accession>
<evidence type="ECO:0000256" key="1">
    <source>
        <dbReference type="ARBA" id="ARBA00022729"/>
    </source>
</evidence>
<proteinExistence type="predicted"/>
<dbReference type="InterPro" id="IPR025232">
    <property type="entry name" value="DUF4174"/>
</dbReference>
<gene>
    <name evidence="3" type="ORF">V1I91_15845</name>
</gene>